<feature type="transmembrane region" description="Helical" evidence="1">
    <location>
        <begin position="7"/>
        <end position="28"/>
    </location>
</feature>
<feature type="transmembrane region" description="Helical" evidence="1">
    <location>
        <begin position="106"/>
        <end position="125"/>
    </location>
</feature>
<evidence type="ECO:0000313" key="2">
    <source>
        <dbReference type="EMBL" id="MCQ4635358.1"/>
    </source>
</evidence>
<keyword evidence="1" id="KW-0812">Transmembrane</keyword>
<dbReference type="EMBL" id="JANFXK010000001">
    <property type="protein sequence ID" value="MCQ4635358.1"/>
    <property type="molecule type" value="Genomic_DNA"/>
</dbReference>
<evidence type="ECO:0008006" key="4">
    <source>
        <dbReference type="Google" id="ProtNLM"/>
    </source>
</evidence>
<evidence type="ECO:0000313" key="3">
    <source>
        <dbReference type="Proteomes" id="UP001524502"/>
    </source>
</evidence>
<comment type="caution">
    <text evidence="2">The sequence shown here is derived from an EMBL/GenBank/DDBJ whole genome shotgun (WGS) entry which is preliminary data.</text>
</comment>
<proteinExistence type="predicted"/>
<accession>A0ABT1RJK7</accession>
<keyword evidence="1" id="KW-0472">Membrane</keyword>
<organism evidence="2 3">
    <name type="scientific">Anaerovorax odorimutans</name>
    <dbReference type="NCBI Taxonomy" id="109327"/>
    <lineage>
        <taxon>Bacteria</taxon>
        <taxon>Bacillati</taxon>
        <taxon>Bacillota</taxon>
        <taxon>Clostridia</taxon>
        <taxon>Peptostreptococcales</taxon>
        <taxon>Anaerovoracaceae</taxon>
        <taxon>Anaerovorax</taxon>
    </lineage>
</organism>
<sequence>MANKKTFKLALGGICLALSVVFMFGASFVPGVELTLYALSSLFIAVMIIETGVKGGVLLYVAAVLLGLLVVPNKVAILPYACLFGIYGILKYYIEKIRNPVVQVLLKVLFFAGLLSAAFLGFRGVALGNVELPDLPAGVLIAAGVLFLLLYDLIYTLLIRIYRKRFRKQEVVSFHLSEKENNENDQ</sequence>
<reference evidence="2 3" key="1">
    <citation type="submission" date="2022-06" db="EMBL/GenBank/DDBJ databases">
        <title>Isolation of gut microbiota from human fecal samples.</title>
        <authorList>
            <person name="Pamer E.G."/>
            <person name="Barat B."/>
            <person name="Waligurski E."/>
            <person name="Medina S."/>
            <person name="Paddock L."/>
            <person name="Mostad J."/>
        </authorList>
    </citation>
    <scope>NUCLEOTIDE SEQUENCE [LARGE SCALE GENOMIC DNA]</scope>
    <source>
        <strain evidence="2 3">SL.3.17</strain>
    </source>
</reference>
<dbReference type="RefSeq" id="WP_256130552.1">
    <property type="nucleotide sequence ID" value="NZ_JANFXK010000001.1"/>
</dbReference>
<keyword evidence="3" id="KW-1185">Reference proteome</keyword>
<name>A0ABT1RJK7_9FIRM</name>
<feature type="transmembrane region" description="Helical" evidence="1">
    <location>
        <begin position="77"/>
        <end position="94"/>
    </location>
</feature>
<evidence type="ECO:0000256" key="1">
    <source>
        <dbReference type="SAM" id="Phobius"/>
    </source>
</evidence>
<keyword evidence="1" id="KW-1133">Transmembrane helix</keyword>
<protein>
    <recommendedName>
        <fullName evidence="4">DUF2232 domain-containing protein</fullName>
    </recommendedName>
</protein>
<gene>
    <name evidence="2" type="ORF">NE619_01330</name>
</gene>
<dbReference type="Proteomes" id="UP001524502">
    <property type="component" value="Unassembled WGS sequence"/>
</dbReference>
<feature type="transmembrane region" description="Helical" evidence="1">
    <location>
        <begin position="137"/>
        <end position="158"/>
    </location>
</feature>